<evidence type="ECO:0008006" key="4">
    <source>
        <dbReference type="Google" id="ProtNLM"/>
    </source>
</evidence>
<proteinExistence type="predicted"/>
<evidence type="ECO:0000256" key="1">
    <source>
        <dbReference type="SAM" id="MobiDB-lite"/>
    </source>
</evidence>
<dbReference type="RefSeq" id="WP_120335611.1">
    <property type="nucleotide sequence ID" value="NZ_MCAQ01000027.1"/>
</dbReference>
<accession>A0A420FH94</accession>
<sequence>MEKIILQVKESCSADWGKMTPQEQGRFCGQCEKMVVDFSQMNDQEIVDQIKKASRGLCGRFYEDQLMRELDATISFSKNPIWQGRWTGIAAGLLLVGSLSFHTAQAQNKLTGEVVVVQTKTENDQIKKQDQGNSSTNDNSALKGSHDSTKVSIKGKVVCAGNDVSMVGTEVSLGNYRTKVDENGNFQLWVPQSLFRVDQELRAQMLGYKTVVIPFKKGSKMQLDKPIEMEVKPMIMGKIAVVGTQGNIGRKNK</sequence>
<reference evidence="2 3" key="1">
    <citation type="submission" date="2016-07" db="EMBL/GenBank/DDBJ databases">
        <title>Genome analysis of Sphingobacterium siyangense T12B17.</title>
        <authorList>
            <person name="Xu D."/>
            <person name="Su Y."/>
            <person name="Zheng S."/>
        </authorList>
    </citation>
    <scope>NUCLEOTIDE SEQUENCE [LARGE SCALE GENOMIC DNA]</scope>
    <source>
        <strain evidence="2 3">T12B17</strain>
    </source>
</reference>
<name>A0A420FH94_9SPHI</name>
<keyword evidence="3" id="KW-1185">Reference proteome</keyword>
<protein>
    <recommendedName>
        <fullName evidence="4">Carboxypeptidase-like protein</fullName>
    </recommendedName>
</protein>
<evidence type="ECO:0000313" key="3">
    <source>
        <dbReference type="Proteomes" id="UP000286402"/>
    </source>
</evidence>
<organism evidence="2 3">
    <name type="scientific">Sphingobacterium siyangense</name>
    <dbReference type="NCBI Taxonomy" id="459529"/>
    <lineage>
        <taxon>Bacteria</taxon>
        <taxon>Pseudomonadati</taxon>
        <taxon>Bacteroidota</taxon>
        <taxon>Sphingobacteriia</taxon>
        <taxon>Sphingobacteriales</taxon>
        <taxon>Sphingobacteriaceae</taxon>
        <taxon>Sphingobacterium</taxon>
    </lineage>
</organism>
<feature type="compositionally biased region" description="Polar residues" evidence="1">
    <location>
        <begin position="131"/>
        <end position="142"/>
    </location>
</feature>
<feature type="region of interest" description="Disordered" evidence="1">
    <location>
        <begin position="124"/>
        <end position="148"/>
    </location>
</feature>
<dbReference type="Proteomes" id="UP000286402">
    <property type="component" value="Unassembled WGS sequence"/>
</dbReference>
<comment type="caution">
    <text evidence="2">The sequence shown here is derived from an EMBL/GenBank/DDBJ whole genome shotgun (WGS) entry which is preliminary data.</text>
</comment>
<dbReference type="EMBL" id="MCAQ01000027">
    <property type="protein sequence ID" value="RKF32299.1"/>
    <property type="molecule type" value="Genomic_DNA"/>
</dbReference>
<evidence type="ECO:0000313" key="2">
    <source>
        <dbReference type="EMBL" id="RKF32299.1"/>
    </source>
</evidence>
<gene>
    <name evidence="2" type="ORF">BCY89_13980</name>
</gene>
<dbReference type="AlphaFoldDB" id="A0A420FH94"/>